<feature type="compositionally biased region" description="Polar residues" evidence="2">
    <location>
        <begin position="51"/>
        <end position="61"/>
    </location>
</feature>
<evidence type="ECO:0000256" key="1">
    <source>
        <dbReference type="ARBA" id="ARBA00023054"/>
    </source>
</evidence>
<evidence type="ECO:0000313" key="5">
    <source>
        <dbReference type="Proteomes" id="UP000290572"/>
    </source>
</evidence>
<dbReference type="AlphaFoldDB" id="A0A498LA00"/>
<reference evidence="3 5" key="1">
    <citation type="submission" date="2018-03" db="EMBL/GenBank/DDBJ databases">
        <title>Draft genome sequence of Rohu Carp (Labeo rohita).</title>
        <authorList>
            <person name="Das P."/>
            <person name="Kushwaha B."/>
            <person name="Joshi C.G."/>
            <person name="Kumar D."/>
            <person name="Nagpure N.S."/>
            <person name="Sahoo L."/>
            <person name="Das S.P."/>
            <person name="Bit A."/>
            <person name="Patnaik S."/>
            <person name="Meher P.K."/>
            <person name="Jayasankar P."/>
            <person name="Koringa P.G."/>
            <person name="Patel N.V."/>
            <person name="Hinsu A.T."/>
            <person name="Kumar R."/>
            <person name="Pandey M."/>
            <person name="Agarwal S."/>
            <person name="Srivastava S."/>
            <person name="Singh M."/>
            <person name="Iquebal M.A."/>
            <person name="Jaiswal S."/>
            <person name="Angadi U.B."/>
            <person name="Kumar N."/>
            <person name="Raza M."/>
            <person name="Shah T.M."/>
            <person name="Rai A."/>
            <person name="Jena J.K."/>
        </authorList>
    </citation>
    <scope>NUCLEOTIDE SEQUENCE [LARGE SCALE GENOMIC DNA]</scope>
    <source>
        <strain evidence="3">DASCIFA01</strain>
        <tissue evidence="3">Testis</tissue>
    </source>
</reference>
<dbReference type="EMBL" id="QBIY01013457">
    <property type="protein sequence ID" value="RXN04203.1"/>
    <property type="molecule type" value="Genomic_DNA"/>
</dbReference>
<feature type="region of interest" description="Disordered" evidence="2">
    <location>
        <begin position="93"/>
        <end position="131"/>
    </location>
</feature>
<feature type="compositionally biased region" description="Basic and acidic residues" evidence="2">
    <location>
        <begin position="17"/>
        <end position="31"/>
    </location>
</feature>
<dbReference type="PANTHER" id="PTHR24200">
    <property type="entry name" value="TOUCAN, ISOFORM A"/>
    <property type="match status" value="1"/>
</dbReference>
<evidence type="ECO:0000313" key="3">
    <source>
        <dbReference type="EMBL" id="RXN04203.1"/>
    </source>
</evidence>
<dbReference type="Proteomes" id="UP000290572">
    <property type="component" value="Unassembled WGS sequence"/>
</dbReference>
<protein>
    <submittedName>
        <fullName evidence="3">Microtubule-associated tumor suppressor candidate 2-like isoform X1</fullName>
    </submittedName>
</protein>
<feature type="region of interest" description="Disordered" evidence="2">
    <location>
        <begin position="341"/>
        <end position="576"/>
    </location>
</feature>
<dbReference type="PANTHER" id="PTHR24200:SF14">
    <property type="entry name" value="MICROTUBULE-ASSOCIATED TUMOR SUPPRESSOR CANDIDATE 2"/>
    <property type="match status" value="1"/>
</dbReference>
<evidence type="ECO:0007829" key="6">
    <source>
        <dbReference type="PeptideAtlas" id="A0A498LA00"/>
    </source>
</evidence>
<feature type="region of interest" description="Disordered" evidence="2">
    <location>
        <begin position="750"/>
        <end position="847"/>
    </location>
</feature>
<feature type="compositionally biased region" description="Basic and acidic residues" evidence="2">
    <location>
        <begin position="356"/>
        <end position="376"/>
    </location>
</feature>
<dbReference type="GO" id="GO:0005634">
    <property type="term" value="C:nucleus"/>
    <property type="evidence" value="ECO:0007669"/>
    <property type="project" value="TreeGrafter"/>
</dbReference>
<proteinExistence type="evidence at protein level"/>
<dbReference type="EMBL" id="QBIY01012366">
    <property type="protein sequence ID" value="RXN25472.1"/>
    <property type="molecule type" value="Genomic_DNA"/>
</dbReference>
<name>A0A498LA00_LABRO</name>
<feature type="compositionally biased region" description="Basic and acidic residues" evidence="2">
    <location>
        <begin position="1194"/>
        <end position="1208"/>
    </location>
</feature>
<feature type="compositionally biased region" description="Polar residues" evidence="2">
    <location>
        <begin position="551"/>
        <end position="564"/>
    </location>
</feature>
<keyword evidence="6" id="KW-1267">Proteomics identification</keyword>
<organism evidence="3 5">
    <name type="scientific">Labeo rohita</name>
    <name type="common">Indian major carp</name>
    <name type="synonym">Cyprinus rohita</name>
    <dbReference type="NCBI Taxonomy" id="84645"/>
    <lineage>
        <taxon>Eukaryota</taxon>
        <taxon>Metazoa</taxon>
        <taxon>Chordata</taxon>
        <taxon>Craniata</taxon>
        <taxon>Vertebrata</taxon>
        <taxon>Euteleostomi</taxon>
        <taxon>Actinopterygii</taxon>
        <taxon>Neopterygii</taxon>
        <taxon>Teleostei</taxon>
        <taxon>Ostariophysi</taxon>
        <taxon>Cypriniformes</taxon>
        <taxon>Cyprinidae</taxon>
        <taxon>Labeoninae</taxon>
        <taxon>Labeonini</taxon>
        <taxon>Labeo</taxon>
    </lineage>
</organism>
<comment type="caution">
    <text evidence="3">The sequence shown here is derived from an EMBL/GenBank/DDBJ whole genome shotgun (WGS) entry which is preliminary data.</text>
</comment>
<dbReference type="GO" id="GO:0005737">
    <property type="term" value="C:cytoplasm"/>
    <property type="evidence" value="ECO:0007669"/>
    <property type="project" value="TreeGrafter"/>
</dbReference>
<feature type="compositionally biased region" description="Low complexity" evidence="2">
    <location>
        <begin position="1229"/>
        <end position="1245"/>
    </location>
</feature>
<sequence length="1245" mass="139169">MSVNDEHTRPFETSTEDGCKEIRNNNRHAEDSPDGDANANEIHSGDGGTSLEGTETLSPMVSHTEEQVKMIIRDTDSPCYDPELAEFEMLESQELEDDERYDEEKSIPKGDVTGALSTNMKQTEAKSQKDGKRFSQLISKEQESTVCPQSTSKEMVTSIARTEFSSENDVFVSCLSTMSSLGGSLASALDNAGRTQSSDSWHAPSGPYRTLSEDLTLASQSCLTISDKNWSSVHTDGTHQAGKITMHIASVDLNLNSTTLPEEPLLEAQENKPATDFVIHESSGQLTNGMSECSIARIKKVPNESGSTSQDNLGEPGIHVKEYHGTEDKVSNLKTEKKLCQPLVSDNTQSASHNRRFSDDSTGDIKNKLKSQHVESPKIALQTSKLTSKDTPVHSGDSEPQTYKKQASFEKTRSSSASSLERRRPWGSPSRPETPPSPKTTCSPRKQPPSSPAKPISTREASQERNEILQKGTTGLRQPSKSFLSSSSSLSKPAIPQQPTRAECGPKKSSPPQKPKNVRPKIITYVRKSPQAKPMSEGPYEVSTLPPRLTPYSSSPTSKESQVEGSRGSPVLSSSNVLYDKYRQEVQRSGYYSPPGLVASGIRPPSHTVPHKLVGKSESFHGELPDQYLQGGRALQINTHDAAAAVFRFPRALRPQLGLGAVTRQPATKNRTVIPGQRSASPLSYMAPAVQAPSSHQEPTVDQKRLALGVAPKFMLPKPGQSGLRPPGFSHLPPARLATFGFVRSASVSSVSSNQSNDSIHSDPCRSSRPHSTSDETLLLRSPLPPVESSSGRSQNRSSPQPPARRSLHPPPRASPVASRKEFQRDGEITRPILSSPKRFAVVSPKPQSPVRQKSCVARLGGRAEDIDAERERLMVQRLKERCEDQAWQLITLQDELRKSSRCLDVFTITTQHFCQKSESAAVKERELSLQLARIRDEVVVSVQRWERLQGEKAQLEQSFERELKELQKEQQQELKALQERLVKEHTSEIQRLQQQQNSHLEQLRSQHQEQIEEMSENHERAMMDMEATHGATLATLQEEHTRTIKNLKMAHEQQKKSMEEEFEKLRLSLQDQVDTLTFQNRALRDRAKRFEEALRRSTDEQIVDALAPYQHIEEDLKSLKEVLEMKNQQIHQQELKISELEKMAQKNVLLEERIQVLQQQNEDLKDRIDRNLAMSRQLSEENANLQVYVEKESNEKKRLSRTNEELMWRLQTGELSPRMSPTQSPLHRPASSPASPSRQQPFPR</sequence>
<feature type="compositionally biased region" description="Low complexity" evidence="2">
    <location>
        <begin position="480"/>
        <end position="492"/>
    </location>
</feature>
<evidence type="ECO:0000256" key="2">
    <source>
        <dbReference type="SAM" id="MobiDB-lite"/>
    </source>
</evidence>
<feature type="compositionally biased region" description="Basic and acidic residues" evidence="2">
    <location>
        <begin position="819"/>
        <end position="829"/>
    </location>
</feature>
<feature type="compositionally biased region" description="Low complexity" evidence="2">
    <location>
        <begin position="750"/>
        <end position="759"/>
    </location>
</feature>
<feature type="compositionally biased region" description="Basic and acidic residues" evidence="2">
    <location>
        <begin position="1"/>
        <end position="10"/>
    </location>
</feature>
<evidence type="ECO:0000313" key="4">
    <source>
        <dbReference type="EMBL" id="RXN25472.1"/>
    </source>
</evidence>
<dbReference type="InterPro" id="IPR051293">
    <property type="entry name" value="MTUS1/CCDC69"/>
</dbReference>
<dbReference type="GO" id="GO:0008017">
    <property type="term" value="F:microtubule binding"/>
    <property type="evidence" value="ECO:0007669"/>
    <property type="project" value="TreeGrafter"/>
</dbReference>
<keyword evidence="5" id="KW-1185">Reference proteome</keyword>
<feature type="compositionally biased region" description="Low complexity" evidence="2">
    <location>
        <begin position="789"/>
        <end position="799"/>
    </location>
</feature>
<feature type="region of interest" description="Disordered" evidence="2">
    <location>
        <begin position="1194"/>
        <end position="1245"/>
    </location>
</feature>
<feature type="region of interest" description="Disordered" evidence="2">
    <location>
        <begin position="1"/>
        <end position="66"/>
    </location>
</feature>
<accession>A0A498LA00</accession>
<dbReference type="STRING" id="84645.A0A498LA00"/>
<gene>
    <name evidence="4" type="ORF">ROHU_005891</name>
    <name evidence="3" type="ORF">ROHU_035736</name>
</gene>
<keyword evidence="1" id="KW-0175">Coiled coil</keyword>